<evidence type="ECO:0000259" key="1">
    <source>
        <dbReference type="Pfam" id="PF08718"/>
    </source>
</evidence>
<dbReference type="SUPFAM" id="SSF110004">
    <property type="entry name" value="Glycolipid transfer protein, GLTP"/>
    <property type="match status" value="1"/>
</dbReference>
<proteinExistence type="predicted"/>
<dbReference type="GO" id="GO:1902388">
    <property type="term" value="F:ceramide 1-phosphate transfer activity"/>
    <property type="evidence" value="ECO:0007669"/>
    <property type="project" value="TreeGrafter"/>
</dbReference>
<dbReference type="InterPro" id="IPR036497">
    <property type="entry name" value="GLTP_sf"/>
</dbReference>
<protein>
    <recommendedName>
        <fullName evidence="1">Glycolipid transfer protein domain-containing protein</fullName>
    </recommendedName>
</protein>
<reference evidence="2" key="1">
    <citation type="submission" date="2021-01" db="EMBL/GenBank/DDBJ databases">
        <authorList>
            <person name="Corre E."/>
            <person name="Pelletier E."/>
            <person name="Niang G."/>
            <person name="Scheremetjew M."/>
            <person name="Finn R."/>
            <person name="Kale V."/>
            <person name="Holt S."/>
            <person name="Cochrane G."/>
            <person name="Meng A."/>
            <person name="Brown T."/>
            <person name="Cohen L."/>
        </authorList>
    </citation>
    <scope>NUCLEOTIDE SEQUENCE</scope>
    <source>
        <strain evidence="2">Ras09</strain>
    </source>
</reference>
<dbReference type="GO" id="GO:1902387">
    <property type="term" value="F:ceramide 1-phosphate binding"/>
    <property type="evidence" value="ECO:0007669"/>
    <property type="project" value="TreeGrafter"/>
</dbReference>
<name>A0A7S3FU91_9SPIT</name>
<accession>A0A7S3FU91</accession>
<dbReference type="GO" id="GO:0005829">
    <property type="term" value="C:cytosol"/>
    <property type="evidence" value="ECO:0007669"/>
    <property type="project" value="TreeGrafter"/>
</dbReference>
<dbReference type="PANTHER" id="PTHR10219:SF43">
    <property type="entry name" value="GLYCOLIPID TRANSFER PROTEIN DOMAIN-CONTAINING PROTEIN"/>
    <property type="match status" value="1"/>
</dbReference>
<dbReference type="EMBL" id="HBIA01009624">
    <property type="protein sequence ID" value="CAE0233198.1"/>
    <property type="molecule type" value="Transcribed_RNA"/>
</dbReference>
<dbReference type="AlphaFoldDB" id="A0A7S3FU91"/>
<evidence type="ECO:0000313" key="2">
    <source>
        <dbReference type="EMBL" id="CAE0233198.1"/>
    </source>
</evidence>
<dbReference type="Gene3D" id="1.10.3520.10">
    <property type="entry name" value="Glycolipid transfer protein"/>
    <property type="match status" value="1"/>
</dbReference>
<sequence>MAEIQRLGDQIVGEIESLPVRAIPILYEGTEFSMEKYLFITNELVRQSEGRRMNIQLYVDFYYECLKLFLHFGSAIKLAFKDIQEKADRIKGNRDLLAEKGLVGRGSPEHTFIEEFVDFEFARKLAFLNSDNNKKVLKEAHGGRAEELERWMFGYQSTAWVFIKGAWLFDYMYGIFSLMVQDREMTLTNIASKAYDVALAPHHNWFLQRAARMGIMACTSRQNFLKSLCEEQTRIAGGPAYTQQAFYRDMNQLVPLFKRLSEHIWGFYERKGIKDDIP</sequence>
<dbReference type="PANTHER" id="PTHR10219">
    <property type="entry name" value="GLYCOLIPID TRANSFER PROTEIN-RELATED"/>
    <property type="match status" value="1"/>
</dbReference>
<dbReference type="InterPro" id="IPR014830">
    <property type="entry name" value="Glycolipid_transfer_prot_dom"/>
</dbReference>
<feature type="domain" description="Glycolipid transfer protein" evidence="1">
    <location>
        <begin position="55"/>
        <end position="230"/>
    </location>
</feature>
<dbReference type="GO" id="GO:0016020">
    <property type="term" value="C:membrane"/>
    <property type="evidence" value="ECO:0007669"/>
    <property type="project" value="TreeGrafter"/>
</dbReference>
<gene>
    <name evidence="2" type="ORF">SRAS04492_LOCUS4997</name>
</gene>
<dbReference type="Pfam" id="PF08718">
    <property type="entry name" value="GLTP"/>
    <property type="match status" value="1"/>
</dbReference>
<organism evidence="2">
    <name type="scientific">Strombidium rassoulzadegani</name>
    <dbReference type="NCBI Taxonomy" id="1082188"/>
    <lineage>
        <taxon>Eukaryota</taxon>
        <taxon>Sar</taxon>
        <taxon>Alveolata</taxon>
        <taxon>Ciliophora</taxon>
        <taxon>Intramacronucleata</taxon>
        <taxon>Spirotrichea</taxon>
        <taxon>Oligotrichia</taxon>
        <taxon>Strombidiidae</taxon>
        <taxon>Strombidium</taxon>
    </lineage>
</organism>